<keyword evidence="3" id="KW-1185">Reference proteome</keyword>
<accession>A0A6H5H7Y3</accession>
<dbReference type="EMBL" id="CADCXU010025239">
    <property type="protein sequence ID" value="CAB0012310.1"/>
    <property type="molecule type" value="Genomic_DNA"/>
</dbReference>
<name>A0A6H5H7Y3_9HEMI</name>
<organism evidence="1 3">
    <name type="scientific">Nesidiocoris tenuis</name>
    <dbReference type="NCBI Taxonomy" id="355587"/>
    <lineage>
        <taxon>Eukaryota</taxon>
        <taxon>Metazoa</taxon>
        <taxon>Ecdysozoa</taxon>
        <taxon>Arthropoda</taxon>
        <taxon>Hexapoda</taxon>
        <taxon>Insecta</taxon>
        <taxon>Pterygota</taxon>
        <taxon>Neoptera</taxon>
        <taxon>Paraneoptera</taxon>
        <taxon>Hemiptera</taxon>
        <taxon>Heteroptera</taxon>
        <taxon>Panheteroptera</taxon>
        <taxon>Cimicomorpha</taxon>
        <taxon>Miridae</taxon>
        <taxon>Dicyphina</taxon>
        <taxon>Nesidiocoris</taxon>
    </lineage>
</organism>
<evidence type="ECO:0000313" key="1">
    <source>
        <dbReference type="EMBL" id="CAB0012310.1"/>
    </source>
</evidence>
<protein>
    <submittedName>
        <fullName evidence="1">Uncharacterized protein</fullName>
    </submittedName>
</protein>
<proteinExistence type="predicted"/>
<evidence type="ECO:0000313" key="2">
    <source>
        <dbReference type="EMBL" id="CAB0020027.1"/>
    </source>
</evidence>
<dbReference type="AlphaFoldDB" id="A0A6H5H7Y3"/>
<feature type="non-terminal residue" evidence="1">
    <location>
        <position position="80"/>
    </location>
</feature>
<reference evidence="1 3" key="1">
    <citation type="submission" date="2020-02" db="EMBL/GenBank/DDBJ databases">
        <authorList>
            <person name="Ferguson B K."/>
        </authorList>
    </citation>
    <scope>NUCLEOTIDE SEQUENCE [LARGE SCALE GENOMIC DNA]</scope>
</reference>
<gene>
    <name evidence="1" type="ORF">NTEN_LOCUS17067</name>
    <name evidence="2" type="ORF">NTEN_LOCUS23642</name>
</gene>
<evidence type="ECO:0000313" key="3">
    <source>
        <dbReference type="Proteomes" id="UP000479000"/>
    </source>
</evidence>
<dbReference type="EMBL" id="CADCXU010034813">
    <property type="protein sequence ID" value="CAB0020027.1"/>
    <property type="molecule type" value="Genomic_DNA"/>
</dbReference>
<sequence>MQRGRTILNGTPSLATNQCLKCENPRKQTSIGRRGKRLQQKLPTSEADVLEITISAFVNILGQTFFLRLPKRCGLLRHHL</sequence>
<dbReference type="Proteomes" id="UP000479000">
    <property type="component" value="Unassembled WGS sequence"/>
</dbReference>